<dbReference type="Gene3D" id="3.80.10.10">
    <property type="entry name" value="Ribonuclease Inhibitor"/>
    <property type="match status" value="3"/>
</dbReference>
<dbReference type="InterPro" id="IPR003591">
    <property type="entry name" value="Leu-rich_rpt_typical-subtyp"/>
</dbReference>
<dbReference type="InterPro" id="IPR000483">
    <property type="entry name" value="Cys-rich_flank_reg_C"/>
</dbReference>
<dbReference type="EMBL" id="CAWYQH010000102">
    <property type="protein sequence ID" value="CAK8686185.1"/>
    <property type="molecule type" value="Genomic_DNA"/>
</dbReference>
<keyword evidence="1" id="KW-0433">Leucine-rich repeat</keyword>
<dbReference type="PANTHER" id="PTHR24369">
    <property type="entry name" value="ANTIGEN BSP, PUTATIVE-RELATED"/>
    <property type="match status" value="1"/>
</dbReference>
<feature type="chain" id="PRO_5047478209" description="LRRCT domain-containing protein" evidence="5">
    <location>
        <begin position="22"/>
        <end position="791"/>
    </location>
</feature>
<reference evidence="7 8" key="1">
    <citation type="submission" date="2024-02" db="EMBL/GenBank/DDBJ databases">
        <authorList>
            <person name="Daric V."/>
            <person name="Darras S."/>
        </authorList>
    </citation>
    <scope>NUCLEOTIDE SEQUENCE [LARGE SCALE GENOMIC DNA]</scope>
</reference>
<feature type="domain" description="LRRCT" evidence="6">
    <location>
        <begin position="303"/>
        <end position="356"/>
    </location>
</feature>
<evidence type="ECO:0000313" key="7">
    <source>
        <dbReference type="EMBL" id="CAK8686185.1"/>
    </source>
</evidence>
<dbReference type="InterPro" id="IPR050541">
    <property type="entry name" value="LRR_TM_domain-containing"/>
</dbReference>
<evidence type="ECO:0000256" key="5">
    <source>
        <dbReference type="SAM" id="SignalP"/>
    </source>
</evidence>
<dbReference type="SMART" id="SM00082">
    <property type="entry name" value="LRRCT"/>
    <property type="match status" value="2"/>
</dbReference>
<gene>
    <name evidence="7" type="ORF">CVLEPA_LOCUS18144</name>
</gene>
<organism evidence="7 8">
    <name type="scientific">Clavelina lepadiformis</name>
    <name type="common">Light-bulb sea squirt</name>
    <name type="synonym">Ascidia lepadiformis</name>
    <dbReference type="NCBI Taxonomy" id="159417"/>
    <lineage>
        <taxon>Eukaryota</taxon>
        <taxon>Metazoa</taxon>
        <taxon>Chordata</taxon>
        <taxon>Tunicata</taxon>
        <taxon>Ascidiacea</taxon>
        <taxon>Aplousobranchia</taxon>
        <taxon>Clavelinidae</taxon>
        <taxon>Clavelina</taxon>
    </lineage>
</organism>
<keyword evidence="4" id="KW-0472">Membrane</keyword>
<dbReference type="InterPro" id="IPR032675">
    <property type="entry name" value="LRR_dom_sf"/>
</dbReference>
<feature type="signal peptide" evidence="5">
    <location>
        <begin position="1"/>
        <end position="21"/>
    </location>
</feature>
<dbReference type="InterPro" id="IPR001611">
    <property type="entry name" value="Leu-rich_rpt"/>
</dbReference>
<dbReference type="PROSITE" id="PS51450">
    <property type="entry name" value="LRR"/>
    <property type="match status" value="3"/>
</dbReference>
<dbReference type="Pfam" id="PF13855">
    <property type="entry name" value="LRR_8"/>
    <property type="match status" value="4"/>
</dbReference>
<dbReference type="SMART" id="SM00369">
    <property type="entry name" value="LRR_TYP"/>
    <property type="match status" value="10"/>
</dbReference>
<dbReference type="Proteomes" id="UP001642483">
    <property type="component" value="Unassembled WGS sequence"/>
</dbReference>
<keyword evidence="3" id="KW-0677">Repeat</keyword>
<accession>A0ABP0G3T0</accession>
<dbReference type="PANTHER" id="PTHR24369:SF210">
    <property type="entry name" value="CHAOPTIN-RELATED"/>
    <property type="match status" value="1"/>
</dbReference>
<feature type="domain" description="LRRCT" evidence="6">
    <location>
        <begin position="670"/>
        <end position="723"/>
    </location>
</feature>
<keyword evidence="4" id="KW-1133">Transmembrane helix</keyword>
<sequence length="791" mass="89120">MKFRRRLLVVFMLSLIGRAKSDSETEVDDLDNGCTVTRLKPNAEDTKTNWWKMPLPHLNCSNLNATRFDPTGVLGDVKSISLSYNKLIEFHINDLEIFTNLTKLEVRANQLQRIVASPQDDFTIASVTSVHFTHNKLEAIPTMALKSFPNLQALTIYSNKIHTVTDDDFKFNSKLKYLYLGPNPITSFSGGWLRKMNQLTGLSLRGSNLEKVPLPISNMSSLIYLDLSGNHIDKIDAGAFKNCSKLKWIELSGNNMTALDRDAFRGVHQLKAMDFSDNLLETLPQSLFSDLNKESLNIDLYENPLNCNCSLSWFKTWTNELEDLDISNEIRYKCEQPARNHNKKSNQVSLDDFTCESDDVIWTDCQGRPKTTTSLPPSTTTTTSTAPRPCPDSCVCFDGSGKIHLSSSGASYVEPAPLPHWLAHIFPRIHCVKAGLKAIPVDKIPTDVRMVSLSGNKITTLDFSDLSKFPKLSVLDLKKNEIAKIKATKKQLPQVTSLNLRFNNLSSITKDHFRCFPNLKTVALYHNKLTLIPEDLFAFNRKLTSLYLGPNPVKKFKEDFVKNLNLRSLSLRNMSLTAVPASIGQLVNLSYVDLSDNLITEVKNSTFSKCTKLFRLSLENNKISNIEANAFNGATSLSSLLLSENQIKSLPSSVFTNISQEELEVELWENPFVCDCKLKPFKKWVDQMEAIDPTIDIRFQCNQPLTLHDQYSDQLSSDDFTCDDHGSPFVPTSQCKVPNTAGQVALAVVITFLCTLLCGIVAWRCTFKHKYGHLLRYASQRDDYADMEELQ</sequence>
<evidence type="ECO:0000256" key="4">
    <source>
        <dbReference type="SAM" id="Phobius"/>
    </source>
</evidence>
<evidence type="ECO:0000259" key="6">
    <source>
        <dbReference type="SMART" id="SM00082"/>
    </source>
</evidence>
<dbReference type="SUPFAM" id="SSF52058">
    <property type="entry name" value="L domain-like"/>
    <property type="match status" value="2"/>
</dbReference>
<evidence type="ECO:0000256" key="2">
    <source>
        <dbReference type="ARBA" id="ARBA00022729"/>
    </source>
</evidence>
<keyword evidence="2 5" id="KW-0732">Signal</keyword>
<protein>
    <recommendedName>
        <fullName evidence="6">LRRCT domain-containing protein</fullName>
    </recommendedName>
</protein>
<evidence type="ECO:0000256" key="3">
    <source>
        <dbReference type="ARBA" id="ARBA00022737"/>
    </source>
</evidence>
<evidence type="ECO:0000313" key="8">
    <source>
        <dbReference type="Proteomes" id="UP001642483"/>
    </source>
</evidence>
<dbReference type="SMART" id="SM00365">
    <property type="entry name" value="LRR_SD22"/>
    <property type="match status" value="7"/>
</dbReference>
<evidence type="ECO:0000256" key="1">
    <source>
        <dbReference type="ARBA" id="ARBA00022614"/>
    </source>
</evidence>
<comment type="caution">
    <text evidence="7">The sequence shown here is derived from an EMBL/GenBank/DDBJ whole genome shotgun (WGS) entry which is preliminary data.</text>
</comment>
<name>A0ABP0G3T0_CLALP</name>
<keyword evidence="8" id="KW-1185">Reference proteome</keyword>
<dbReference type="Pfam" id="PF00560">
    <property type="entry name" value="LRR_1"/>
    <property type="match status" value="1"/>
</dbReference>
<proteinExistence type="predicted"/>
<keyword evidence="4" id="KW-0812">Transmembrane</keyword>
<feature type="transmembrane region" description="Helical" evidence="4">
    <location>
        <begin position="744"/>
        <end position="763"/>
    </location>
</feature>